<keyword evidence="2" id="KW-1185">Reference proteome</keyword>
<dbReference type="EMBL" id="BMPG01000003">
    <property type="protein sequence ID" value="GGL67130.1"/>
    <property type="molecule type" value="Genomic_DNA"/>
</dbReference>
<comment type="caution">
    <text evidence="1">The sequence shown here is derived from an EMBL/GenBank/DDBJ whole genome shotgun (WGS) entry which is preliminary data.</text>
</comment>
<proteinExistence type="predicted"/>
<gene>
    <name evidence="1" type="ORF">GCM10009039_26410</name>
</gene>
<organism evidence="1 2">
    <name type="scientific">Halocalculus aciditolerans</name>
    <dbReference type="NCBI Taxonomy" id="1383812"/>
    <lineage>
        <taxon>Archaea</taxon>
        <taxon>Methanobacteriati</taxon>
        <taxon>Methanobacteriota</taxon>
        <taxon>Stenosarchaea group</taxon>
        <taxon>Halobacteria</taxon>
        <taxon>Halobacteriales</taxon>
        <taxon>Halobacteriaceae</taxon>
        <taxon>Halocalculus</taxon>
    </lineage>
</organism>
<evidence type="ECO:0000313" key="2">
    <source>
        <dbReference type="Proteomes" id="UP000607197"/>
    </source>
</evidence>
<dbReference type="AlphaFoldDB" id="A0A830FEH7"/>
<dbReference type="RefSeq" id="WP_188979666.1">
    <property type="nucleotide sequence ID" value="NZ_BMPG01000003.1"/>
</dbReference>
<reference evidence="1" key="1">
    <citation type="journal article" date="2014" name="Int. J. Syst. Evol. Microbiol.">
        <title>Complete genome sequence of Corynebacterium casei LMG S-19264T (=DSM 44701T), isolated from a smear-ripened cheese.</title>
        <authorList>
            <consortium name="US DOE Joint Genome Institute (JGI-PGF)"/>
            <person name="Walter F."/>
            <person name="Albersmeier A."/>
            <person name="Kalinowski J."/>
            <person name="Ruckert C."/>
        </authorList>
    </citation>
    <scope>NUCLEOTIDE SEQUENCE</scope>
    <source>
        <strain evidence="1">JCM 19596</strain>
    </source>
</reference>
<evidence type="ECO:0000313" key="1">
    <source>
        <dbReference type="EMBL" id="GGL67130.1"/>
    </source>
</evidence>
<accession>A0A830FEH7</accession>
<reference evidence="1" key="2">
    <citation type="submission" date="2020-09" db="EMBL/GenBank/DDBJ databases">
        <authorList>
            <person name="Sun Q."/>
            <person name="Ohkuma M."/>
        </authorList>
    </citation>
    <scope>NUCLEOTIDE SEQUENCE</scope>
    <source>
        <strain evidence="1">JCM 19596</strain>
    </source>
</reference>
<dbReference type="Proteomes" id="UP000607197">
    <property type="component" value="Unassembled WGS sequence"/>
</dbReference>
<name>A0A830FEH7_9EURY</name>
<sequence>MLKPFEISERLQSRLESVEEQVTDAYESGTARSEDRVSGYLSGILSAELDDTFTSGSDEIRIDVDAFEGTNEPESGVDIGLRYQLVSEEFRLSTGMLIQSKRFGKSDPLLRHQCYKMLSRTQESYIFTYSPGEIGVVPALPVYCDGGTGGKYTRYYSNGFVEFLCKFLEGYHGDIRISDALDQPADAFPVPERVNYLIDMRVQVN</sequence>
<protein>
    <submittedName>
        <fullName evidence="1">Uncharacterized protein</fullName>
    </submittedName>
</protein>